<proteinExistence type="predicted"/>
<dbReference type="AlphaFoldDB" id="A0A545T2G4"/>
<evidence type="ECO:0000313" key="2">
    <source>
        <dbReference type="Proteomes" id="UP000317839"/>
    </source>
</evidence>
<keyword evidence="2" id="KW-1185">Reference proteome</keyword>
<name>A0A545T2G4_9GAMM</name>
<organism evidence="1 2">
    <name type="scientific">Aliikangiella marina</name>
    <dbReference type="NCBI Taxonomy" id="1712262"/>
    <lineage>
        <taxon>Bacteria</taxon>
        <taxon>Pseudomonadati</taxon>
        <taxon>Pseudomonadota</taxon>
        <taxon>Gammaproteobacteria</taxon>
        <taxon>Oceanospirillales</taxon>
        <taxon>Pleioneaceae</taxon>
        <taxon>Aliikangiella</taxon>
    </lineage>
</organism>
<protein>
    <submittedName>
        <fullName evidence="1">Uncharacterized protein</fullName>
    </submittedName>
</protein>
<reference evidence="1 2" key="1">
    <citation type="submission" date="2019-06" db="EMBL/GenBank/DDBJ databases">
        <title>Draft genome of Aliikangiella marina GYP-15.</title>
        <authorList>
            <person name="Wang G."/>
        </authorList>
    </citation>
    <scope>NUCLEOTIDE SEQUENCE [LARGE SCALE GENOMIC DNA]</scope>
    <source>
        <strain evidence="1 2">GYP-15</strain>
    </source>
</reference>
<evidence type="ECO:0000313" key="1">
    <source>
        <dbReference type="EMBL" id="TQV71402.1"/>
    </source>
</evidence>
<comment type="caution">
    <text evidence="1">The sequence shown here is derived from an EMBL/GenBank/DDBJ whole genome shotgun (WGS) entry which is preliminary data.</text>
</comment>
<sequence>MKNNIKPKQRPFPSIHLDKFISSFKRNVKEKARFRQYLTGKQYTKCKESVCVDKGFASQHEFNKALEALSAQSVSNSQNEHRASALFCEQFLPGSKYFLMKGHLELLIDKEDILNSHAIVHGVYLDGKCWPLDKSLYPETLPQASPVDSPAESLNSLRMAGQREIYILNKQLHLDLWLDGWGGIAYVEEKLAKVSSLLSCWLDLNKTIK</sequence>
<dbReference type="Proteomes" id="UP000317839">
    <property type="component" value="Unassembled WGS sequence"/>
</dbReference>
<dbReference type="EMBL" id="VIKR01000006">
    <property type="protein sequence ID" value="TQV71402.1"/>
    <property type="molecule type" value="Genomic_DNA"/>
</dbReference>
<dbReference type="RefSeq" id="WP_142943800.1">
    <property type="nucleotide sequence ID" value="NZ_VIKR01000006.1"/>
</dbReference>
<gene>
    <name evidence="1" type="ORF">FLL45_19800</name>
</gene>
<accession>A0A545T2G4</accession>